<organism evidence="1 2">
    <name type="scientific">Eumeta variegata</name>
    <name type="common">Bagworm moth</name>
    <name type="synonym">Eumeta japonica</name>
    <dbReference type="NCBI Taxonomy" id="151549"/>
    <lineage>
        <taxon>Eukaryota</taxon>
        <taxon>Metazoa</taxon>
        <taxon>Ecdysozoa</taxon>
        <taxon>Arthropoda</taxon>
        <taxon>Hexapoda</taxon>
        <taxon>Insecta</taxon>
        <taxon>Pterygota</taxon>
        <taxon>Neoptera</taxon>
        <taxon>Endopterygota</taxon>
        <taxon>Lepidoptera</taxon>
        <taxon>Glossata</taxon>
        <taxon>Ditrysia</taxon>
        <taxon>Tineoidea</taxon>
        <taxon>Psychidae</taxon>
        <taxon>Oiketicinae</taxon>
        <taxon>Eumeta</taxon>
    </lineage>
</organism>
<dbReference type="Proteomes" id="UP000299102">
    <property type="component" value="Unassembled WGS sequence"/>
</dbReference>
<evidence type="ECO:0000313" key="1">
    <source>
        <dbReference type="EMBL" id="GBP67374.1"/>
    </source>
</evidence>
<keyword evidence="2" id="KW-1185">Reference proteome</keyword>
<evidence type="ECO:0000313" key="2">
    <source>
        <dbReference type="Proteomes" id="UP000299102"/>
    </source>
</evidence>
<reference evidence="1 2" key="1">
    <citation type="journal article" date="2019" name="Commun. Biol.">
        <title>The bagworm genome reveals a unique fibroin gene that provides high tensile strength.</title>
        <authorList>
            <person name="Kono N."/>
            <person name="Nakamura H."/>
            <person name="Ohtoshi R."/>
            <person name="Tomita M."/>
            <person name="Numata K."/>
            <person name="Arakawa K."/>
        </authorList>
    </citation>
    <scope>NUCLEOTIDE SEQUENCE [LARGE SCALE GENOMIC DNA]</scope>
</reference>
<accession>A0A4C1XXJ0</accession>
<proteinExistence type="predicted"/>
<name>A0A4C1XXJ0_EUMVA</name>
<protein>
    <submittedName>
        <fullName evidence="1">Uncharacterized protein</fullName>
    </submittedName>
</protein>
<dbReference type="EMBL" id="BGZK01000982">
    <property type="protein sequence ID" value="GBP67374.1"/>
    <property type="molecule type" value="Genomic_DNA"/>
</dbReference>
<gene>
    <name evidence="1" type="ORF">EVAR_43657_1</name>
</gene>
<dbReference type="AlphaFoldDB" id="A0A4C1XXJ0"/>
<comment type="caution">
    <text evidence="1">The sequence shown here is derived from an EMBL/GenBank/DDBJ whole genome shotgun (WGS) entry which is preliminary data.</text>
</comment>
<sequence length="356" mass="40524">MKASERINNGVFTPAAGKTEAMQIGRRGPKALHPDQCGLRAANNRRQHHDDNVGDSRRSLYWIERGTSDYKVTLLLTTKPPPLYSFAPPLGYTSGEVVLGGTDIDFFCFMLIETPPRESIAPRRLATPRDRRRRLTCARIGIRCWPFTDLFCVRQRKHIIVSCRFRGHSDPPGELICIFVFRNPGMCCNPELAHISTSRNDLKEVAPRLMIYRVIIFKTYRKDPLSLQHDHHRLKDRTEEIEPECRVRNHFSISSLRQSLTDFAFYTASVGIDVQADYGETIQGVTVQLLYTLKSDFASAARGRPIIVEWERDARHSAGLSLVRDASYYKSIAVHTLDDGCTLSFNQERESVVLEA</sequence>